<evidence type="ECO:0000313" key="7">
    <source>
        <dbReference type="Proteomes" id="UP000029839"/>
    </source>
</evidence>
<comment type="similarity">
    <text evidence="4">Belongs to the acetyltransferase family. MshD subfamily.</text>
</comment>
<accession>A0A0A0BUV7</accession>
<gene>
    <name evidence="4" type="primary">mshD</name>
    <name evidence="6" type="ORF">N868_09150</name>
</gene>
<dbReference type="GO" id="GO:0010125">
    <property type="term" value="P:mycothiol biosynthetic process"/>
    <property type="evidence" value="ECO:0007669"/>
    <property type="project" value="UniProtKB-UniRule"/>
</dbReference>
<reference evidence="6 7" key="1">
    <citation type="submission" date="2013-08" db="EMBL/GenBank/DDBJ databases">
        <title>Genome sequencing of Cellulomonas carbonis T26.</title>
        <authorList>
            <person name="Chen F."/>
            <person name="Li Y."/>
            <person name="Wang G."/>
        </authorList>
    </citation>
    <scope>NUCLEOTIDE SEQUENCE [LARGE SCALE GENOMIC DNA]</scope>
    <source>
        <strain evidence="6 7">T26</strain>
    </source>
</reference>
<feature type="binding site" evidence="4">
    <location>
        <begin position="246"/>
        <end position="248"/>
    </location>
    <ligand>
        <name>acetyl-CoA</name>
        <dbReference type="ChEBI" id="CHEBI:57288"/>
        <label>2</label>
    </ligand>
</feature>
<dbReference type="Pfam" id="PF00583">
    <property type="entry name" value="Acetyltransf_1"/>
    <property type="match status" value="1"/>
</dbReference>
<feature type="binding site" evidence="4">
    <location>
        <begin position="91"/>
        <end position="93"/>
    </location>
    <ligand>
        <name>acetyl-CoA</name>
        <dbReference type="ChEBI" id="CHEBI:57288"/>
        <label>1</label>
    </ligand>
</feature>
<sequence length="311" mass="32901">MLIEVVDELPPTTADAVRTLADVVRRHDGVEAFGEQTLLWLAPRSPVAHVVASLEREAAGDGAREGVPVGPVGYAQVDLGGPADAPASAELAVLPDARRRGVGGALLDRVGRVAADAGRPGALVWAHGDLPAARALATSAGLTVQRELLRMAVALHDAPPAPERDDVVVRPFVVGADEDAWVTLNARAFVDHPEQGRLTRADVEAREREPWFRADDLLLAERDGRLVASAWTKVEPGTTTGELYALAVDPAEQGTGLGRFMTSHVLAHLAGRGMAHADLFVEGGHAAARATYERAGFRTVRADVQYGADRS</sequence>
<dbReference type="RefSeq" id="WP_043604640.1">
    <property type="nucleotide sequence ID" value="NZ_AXCY01000020.1"/>
</dbReference>
<comment type="subunit">
    <text evidence="4">Monomer.</text>
</comment>
<evidence type="ECO:0000256" key="2">
    <source>
        <dbReference type="ARBA" id="ARBA00022737"/>
    </source>
</evidence>
<reference evidence="6 7" key="2">
    <citation type="journal article" date="2015" name="Stand. Genomic Sci.">
        <title>Draft genome sequence of Cellulomonas carbonis T26(T) and comparative analysis of six Cellulomonas genomes.</title>
        <authorList>
            <person name="Zhuang W."/>
            <person name="Zhang S."/>
            <person name="Xia X."/>
            <person name="Wang G."/>
        </authorList>
    </citation>
    <scope>NUCLEOTIDE SEQUENCE [LARGE SCALE GENOMIC DNA]</scope>
    <source>
        <strain evidence="6 7">T26</strain>
    </source>
</reference>
<dbReference type="AlphaFoldDB" id="A0A0A0BUV7"/>
<evidence type="ECO:0000256" key="3">
    <source>
        <dbReference type="ARBA" id="ARBA00023315"/>
    </source>
</evidence>
<dbReference type="InterPro" id="IPR017813">
    <property type="entry name" value="Mycothiol_AcTrfase"/>
</dbReference>
<proteinExistence type="inferred from homology"/>
<dbReference type="GO" id="GO:0035447">
    <property type="term" value="F:mycothiol synthase activity"/>
    <property type="evidence" value="ECO:0007669"/>
    <property type="project" value="UniProtKB-UniRule"/>
</dbReference>
<feature type="binding site" evidence="4">
    <location>
        <position position="233"/>
    </location>
    <ligand>
        <name>1D-myo-inositol 2-(L-cysteinylamino)-2-deoxy-alpha-D-glucopyranoside</name>
        <dbReference type="ChEBI" id="CHEBI:58887"/>
    </ligand>
</feature>
<dbReference type="InterPro" id="IPR050832">
    <property type="entry name" value="Bact_Acetyltransf"/>
</dbReference>
<feature type="binding site" evidence="4">
    <location>
        <position position="194"/>
    </location>
    <ligand>
        <name>1D-myo-inositol 2-(L-cysteinylamino)-2-deoxy-alpha-D-glucopyranoside</name>
        <dbReference type="ChEBI" id="CHEBI:58887"/>
    </ligand>
</feature>
<feature type="domain" description="N-acetyltransferase" evidence="5">
    <location>
        <begin position="4"/>
        <end position="162"/>
    </location>
</feature>
<dbReference type="Proteomes" id="UP000029839">
    <property type="component" value="Unassembled WGS sequence"/>
</dbReference>
<dbReference type="InterPro" id="IPR000182">
    <property type="entry name" value="GNAT_dom"/>
</dbReference>
<keyword evidence="1 4" id="KW-0808">Transferase</keyword>
<organism evidence="6 7">
    <name type="scientific">Cellulomonas carbonis T26</name>
    <dbReference type="NCBI Taxonomy" id="947969"/>
    <lineage>
        <taxon>Bacteria</taxon>
        <taxon>Bacillati</taxon>
        <taxon>Actinomycetota</taxon>
        <taxon>Actinomycetes</taxon>
        <taxon>Micrococcales</taxon>
        <taxon>Cellulomonadaceae</taxon>
        <taxon>Cellulomonas</taxon>
    </lineage>
</organism>
<feature type="binding site" evidence="4">
    <location>
        <position position="242"/>
    </location>
    <ligand>
        <name>1D-myo-inositol 2-(L-cysteinylamino)-2-deoxy-alpha-D-glucopyranoside</name>
        <dbReference type="ChEBI" id="CHEBI:58887"/>
    </ligand>
</feature>
<dbReference type="Gene3D" id="3.40.630.30">
    <property type="match status" value="1"/>
</dbReference>
<dbReference type="OrthoDB" id="3208058at2"/>
<dbReference type="CDD" id="cd04301">
    <property type="entry name" value="NAT_SF"/>
    <property type="match status" value="2"/>
</dbReference>
<keyword evidence="3 4" id="KW-0012">Acyltransferase</keyword>
<comment type="catalytic activity">
    <reaction evidence="4">
        <text>1D-myo-inositol 2-(L-cysteinylamino)-2-deoxy-alpha-D-glucopyranoside + acetyl-CoA = mycothiol + CoA + H(+)</text>
        <dbReference type="Rhea" id="RHEA:26172"/>
        <dbReference type="ChEBI" id="CHEBI:15378"/>
        <dbReference type="ChEBI" id="CHEBI:16768"/>
        <dbReference type="ChEBI" id="CHEBI:57287"/>
        <dbReference type="ChEBI" id="CHEBI:57288"/>
        <dbReference type="ChEBI" id="CHEBI:58887"/>
        <dbReference type="EC" id="2.3.1.189"/>
    </reaction>
</comment>
<dbReference type="PANTHER" id="PTHR43877">
    <property type="entry name" value="AMINOALKYLPHOSPHONATE N-ACETYLTRANSFERASE-RELATED-RELATED"/>
    <property type="match status" value="1"/>
</dbReference>
<feature type="binding site" evidence="4">
    <location>
        <begin position="253"/>
        <end position="259"/>
    </location>
    <ligand>
        <name>acetyl-CoA</name>
        <dbReference type="ChEBI" id="CHEBI:57288"/>
        <label>2</label>
    </ligand>
</feature>
<dbReference type="EC" id="2.3.1.189" evidence="4"/>
<dbReference type="PROSITE" id="PS51186">
    <property type="entry name" value="GNAT"/>
    <property type="match status" value="2"/>
</dbReference>
<name>A0A0A0BUV7_9CELL</name>
<dbReference type="NCBIfam" id="TIGR03448">
    <property type="entry name" value="mycothiol_MshD"/>
    <property type="match status" value="1"/>
</dbReference>
<evidence type="ECO:0000313" key="6">
    <source>
        <dbReference type="EMBL" id="KGM11492.1"/>
    </source>
</evidence>
<keyword evidence="2 4" id="KW-0677">Repeat</keyword>
<keyword evidence="7" id="KW-1185">Reference proteome</keyword>
<comment type="caution">
    <text evidence="4">Lacks conserved residue(s) required for the propagation of feature annotation.</text>
</comment>
<evidence type="ECO:0000259" key="5">
    <source>
        <dbReference type="PROSITE" id="PS51186"/>
    </source>
</evidence>
<comment type="caution">
    <text evidence="6">The sequence shown here is derived from an EMBL/GenBank/DDBJ whole genome shotgun (WGS) entry which is preliminary data.</text>
</comment>
<evidence type="ECO:0000256" key="4">
    <source>
        <dbReference type="HAMAP-Rule" id="MF_01698"/>
    </source>
</evidence>
<evidence type="ECO:0000256" key="1">
    <source>
        <dbReference type="ARBA" id="ARBA00022679"/>
    </source>
</evidence>
<dbReference type="PIRSF" id="PIRSF021524">
    <property type="entry name" value="MSH_acetyltransferase"/>
    <property type="match status" value="1"/>
</dbReference>
<feature type="domain" description="N-acetyltransferase" evidence="5">
    <location>
        <begin position="167"/>
        <end position="311"/>
    </location>
</feature>
<comment type="function">
    <text evidence="4">Catalyzes the transfer of acetyl from acetyl-CoA to desacetylmycothiol (Cys-GlcN-Ins) to form mycothiol.</text>
</comment>
<dbReference type="SUPFAM" id="SSF55729">
    <property type="entry name" value="Acyl-CoA N-acyltransferases (Nat)"/>
    <property type="match status" value="1"/>
</dbReference>
<dbReference type="InterPro" id="IPR016181">
    <property type="entry name" value="Acyl_CoA_acyltransferase"/>
</dbReference>
<dbReference type="HAMAP" id="MF_01698">
    <property type="entry name" value="MshD"/>
    <property type="match status" value="1"/>
</dbReference>
<dbReference type="EMBL" id="AXCY01000020">
    <property type="protein sequence ID" value="KGM11492.1"/>
    <property type="molecule type" value="Genomic_DNA"/>
</dbReference>
<feature type="binding site" evidence="4">
    <location>
        <position position="35"/>
    </location>
    <ligand>
        <name>1D-myo-inositol 2-(L-cysteinylamino)-2-deoxy-alpha-D-glucopyranoside</name>
        <dbReference type="ChEBI" id="CHEBI:58887"/>
    </ligand>
</feature>
<protein>
    <recommendedName>
        <fullName evidence="4">Mycothiol acetyltransferase</fullName>
        <shortName evidence="4">MSH acetyltransferase</shortName>
        <ecNumber evidence="4">2.3.1.189</ecNumber>
    </recommendedName>
    <alternativeName>
        <fullName evidence="4">Mycothiol synthase</fullName>
    </alternativeName>
</protein>